<dbReference type="Proteomes" id="UP000239156">
    <property type="component" value="Unassembled WGS sequence"/>
</dbReference>
<comment type="caution">
    <text evidence="3">The sequence shown here is derived from an EMBL/GenBank/DDBJ whole genome shotgun (WGS) entry which is preliminary data.</text>
</comment>
<proteinExistence type="predicted"/>
<evidence type="ECO:0000256" key="1">
    <source>
        <dbReference type="SAM" id="MobiDB-lite"/>
    </source>
</evidence>
<keyword evidence="2" id="KW-0472">Membrane</keyword>
<feature type="region of interest" description="Disordered" evidence="1">
    <location>
        <begin position="143"/>
        <end position="182"/>
    </location>
</feature>
<dbReference type="EMBL" id="PKSL01000097">
    <property type="protein sequence ID" value="POW05537.1"/>
    <property type="molecule type" value="Genomic_DNA"/>
</dbReference>
<dbReference type="VEuPathDB" id="FungiDB:PSHT_06635"/>
<keyword evidence="4" id="KW-1185">Reference proteome</keyword>
<feature type="transmembrane region" description="Helical" evidence="2">
    <location>
        <begin position="77"/>
        <end position="98"/>
    </location>
</feature>
<accession>A0A2S4V7R8</accession>
<evidence type="ECO:0000313" key="4">
    <source>
        <dbReference type="Proteomes" id="UP000239156"/>
    </source>
</evidence>
<protein>
    <submittedName>
        <fullName evidence="3">Uncharacterized protein</fullName>
    </submittedName>
</protein>
<dbReference type="VEuPathDB" id="FungiDB:PSHT_06636"/>
<name>A0A2S4V7R8_9BASI</name>
<keyword evidence="2" id="KW-0812">Transmembrane</keyword>
<dbReference type="VEuPathDB" id="FungiDB:PSTT_09621"/>
<gene>
    <name evidence="3" type="ORF">PSTT_09621</name>
</gene>
<dbReference type="AlphaFoldDB" id="A0A2S4V7R8"/>
<reference evidence="3" key="1">
    <citation type="submission" date="2017-12" db="EMBL/GenBank/DDBJ databases">
        <title>Gene loss provides genomic basis for host adaptation in cereal stripe rust fungi.</title>
        <authorList>
            <person name="Xia C."/>
        </authorList>
    </citation>
    <scope>NUCLEOTIDE SEQUENCE [LARGE SCALE GENOMIC DNA]</scope>
    <source>
        <strain evidence="3">93-210</strain>
    </source>
</reference>
<organism evidence="3 4">
    <name type="scientific">Puccinia striiformis</name>
    <dbReference type="NCBI Taxonomy" id="27350"/>
    <lineage>
        <taxon>Eukaryota</taxon>
        <taxon>Fungi</taxon>
        <taxon>Dikarya</taxon>
        <taxon>Basidiomycota</taxon>
        <taxon>Pucciniomycotina</taxon>
        <taxon>Pucciniomycetes</taxon>
        <taxon>Pucciniales</taxon>
        <taxon>Pucciniaceae</taxon>
        <taxon>Puccinia</taxon>
    </lineage>
</organism>
<keyword evidence="2" id="KW-1133">Transmembrane helix</keyword>
<sequence>MNMAVRAVAAGSGSVPSQAFHKMAFANNSTCICTAKKCPGVEGRNAGQSLPRPLKPGTSRVKLTPSYFCQFSFREWFIMRISAPNLLIIGLLCVISSYRSPNLRTFQPRALSPGHPQSALEIAEEQAIDAEQVLHTGRSDIDGVHTDADSPAPQPLRQQSSEISEEPMNLEHARPVTPASRVQRQKKVGRVPIFAHSVWISKEIMVIADWWTILEGHDYRVKVGCRSVGAVTFQKPLKGGETHEPINRVTTFLQERPHFMDEFEEEHKLVVDELAASQKFGISGESIQQHFETNLMMHELQETISIDKFVKARAVQLKRKLPNDPEILDLERVFEQLPTDLELKSQLFRYSMIERFEKILEFIRPGLTKNLENRAQAGIKDVLTKSLTMTPVHDSIFKEAAKEDDAWHANAFSKFYGLSLSPSEVFERLKKPPTPQEIHAYVINKNIQSLDFLSKAETNKFRREPTRKAFRELMKEDTEFFKLTRGPKTSRILKAIGREAAQSYPVNLPLVDELFDKRVINEPLRELLITKAQVSSKQFAAALGTKEEFAKKLQERFEIDLVNHLRSIDRTEREQIVNEAARRFAQSRLDQLDHDAKSTYLTTDAFQKPNSFRFNEALEVYHPDFSESTQNPTDSKALARAYMDVAFSTQPYNPKSEKYLDVDETMVLLKQRLDKKLYEMENIFYEHFPRMGEFFENLLKDTSHPGSTYLNSVPISFKKNTVPYGSIDSMYLLADLLKPEPIANNIKQRWLLQFLSSFR</sequence>
<evidence type="ECO:0000256" key="2">
    <source>
        <dbReference type="SAM" id="Phobius"/>
    </source>
</evidence>
<evidence type="ECO:0000313" key="3">
    <source>
        <dbReference type="EMBL" id="POW05537.1"/>
    </source>
</evidence>